<evidence type="ECO:0000313" key="1">
    <source>
        <dbReference type="EMBL" id="AYV80438.1"/>
    </source>
</evidence>
<dbReference type="EMBL" id="MK072243">
    <property type="protein sequence ID" value="AYV80438.1"/>
    <property type="molecule type" value="Genomic_DNA"/>
</dbReference>
<organism evidence="1">
    <name type="scientific">Harvfovirus sp</name>
    <dbReference type="NCBI Taxonomy" id="2487768"/>
    <lineage>
        <taxon>Viruses</taxon>
        <taxon>Varidnaviria</taxon>
        <taxon>Bamfordvirae</taxon>
        <taxon>Nucleocytoviricota</taxon>
        <taxon>Megaviricetes</taxon>
        <taxon>Imitervirales</taxon>
        <taxon>Mimiviridae</taxon>
        <taxon>Klosneuvirinae</taxon>
    </lineage>
</organism>
<accession>A0A3G4ZZU5</accession>
<name>A0A3G4ZZU5_9VIRU</name>
<gene>
    <name evidence="1" type="ORF">Harvfovirus1_63</name>
</gene>
<protein>
    <submittedName>
        <fullName evidence="1">Uncharacterized protein</fullName>
    </submittedName>
</protein>
<sequence>MGNTLFAADPVEKITEFHKLLTNEKNERKLDDLNIESLDESGFNISITGHMIFYRITYDANKYFLDHIKISGGNNGNGIQTSYKDASALLDQINYFLTSDHDKAPDLTRSTNNS</sequence>
<proteinExistence type="predicted"/>
<reference evidence="1" key="1">
    <citation type="submission" date="2018-10" db="EMBL/GenBank/DDBJ databases">
        <title>Hidden diversity of soil giant viruses.</title>
        <authorList>
            <person name="Schulz F."/>
            <person name="Alteio L."/>
            <person name="Goudeau D."/>
            <person name="Ryan E.M."/>
            <person name="Malmstrom R.R."/>
            <person name="Blanchard J."/>
            <person name="Woyke T."/>
        </authorList>
    </citation>
    <scope>NUCLEOTIDE SEQUENCE</scope>
    <source>
        <strain evidence="1">HAV1</strain>
    </source>
</reference>